<dbReference type="RefSeq" id="WP_053995838.1">
    <property type="nucleotide sequence ID" value="NZ_CP065643.1"/>
</dbReference>
<reference evidence="1 2" key="1">
    <citation type="submission" date="2015-07" db="EMBL/GenBank/DDBJ databases">
        <title>Genome sequencing project for genomic taxonomy and phylogenomics of Bacillus-like bacteria.</title>
        <authorList>
            <person name="Liu B."/>
            <person name="Wang J."/>
            <person name="Zhu Y."/>
            <person name="Liu G."/>
            <person name="Chen Q."/>
            <person name="Chen Z."/>
            <person name="Che J."/>
            <person name="Ge C."/>
            <person name="Shi H."/>
            <person name="Pan Z."/>
            <person name="Liu X."/>
        </authorList>
    </citation>
    <scope>NUCLEOTIDE SEQUENCE [LARGE SCALE GENOMIC DNA]</scope>
    <source>
        <strain evidence="1 2">DSM 54</strain>
    </source>
</reference>
<sequence length="96" mass="10919">MDNELIAKITALVMEKVAQMPKEQIQGLTQAELQEWQSFRLMTASGSSQQAPSIIGNYQPLSTQELQHWEDLHRQQAFTQSTTTSSSDFIAFKKFI</sequence>
<name>A0A0N0CUS0_9BACI</name>
<proteinExistence type="predicted"/>
<protein>
    <submittedName>
        <fullName evidence="1">Uncharacterized protein</fullName>
    </submittedName>
</protein>
<dbReference type="STRING" id="33935.ADM90_15425"/>
<organism evidence="1 2">
    <name type="scientific">Lysinibacillus macroides</name>
    <dbReference type="NCBI Taxonomy" id="33935"/>
    <lineage>
        <taxon>Bacteria</taxon>
        <taxon>Bacillati</taxon>
        <taxon>Bacillota</taxon>
        <taxon>Bacilli</taxon>
        <taxon>Bacillales</taxon>
        <taxon>Bacillaceae</taxon>
        <taxon>Lysinibacillus</taxon>
    </lineage>
</organism>
<dbReference type="Proteomes" id="UP000037977">
    <property type="component" value="Unassembled WGS sequence"/>
</dbReference>
<evidence type="ECO:0000313" key="2">
    <source>
        <dbReference type="Proteomes" id="UP000037977"/>
    </source>
</evidence>
<dbReference type="PATRIC" id="fig|33935.3.peg.1816"/>
<dbReference type="EMBL" id="LGCI01000010">
    <property type="protein sequence ID" value="KOY80595.1"/>
    <property type="molecule type" value="Genomic_DNA"/>
</dbReference>
<evidence type="ECO:0000313" key="1">
    <source>
        <dbReference type="EMBL" id="KOY80595.1"/>
    </source>
</evidence>
<keyword evidence="2" id="KW-1185">Reference proteome</keyword>
<dbReference type="OrthoDB" id="2939624at2"/>
<gene>
    <name evidence="1" type="ORF">ADM90_15425</name>
</gene>
<comment type="caution">
    <text evidence="1">The sequence shown here is derived from an EMBL/GenBank/DDBJ whole genome shotgun (WGS) entry which is preliminary data.</text>
</comment>
<dbReference type="AlphaFoldDB" id="A0A0N0CUS0"/>
<accession>A0A0N0CUS0</accession>